<evidence type="ECO:0000313" key="1">
    <source>
        <dbReference type="EMBL" id="MFD1602923.1"/>
    </source>
</evidence>
<organism evidence="1 2">
    <name type="scientific">Flavobacterium artemisiae</name>
    <dbReference type="NCBI Taxonomy" id="2126556"/>
    <lineage>
        <taxon>Bacteria</taxon>
        <taxon>Pseudomonadati</taxon>
        <taxon>Bacteroidota</taxon>
        <taxon>Flavobacteriia</taxon>
        <taxon>Flavobacteriales</taxon>
        <taxon>Flavobacteriaceae</taxon>
        <taxon>Flavobacterium</taxon>
    </lineage>
</organism>
<accession>A0ABW4HBQ1</accession>
<evidence type="ECO:0000313" key="2">
    <source>
        <dbReference type="Proteomes" id="UP001597138"/>
    </source>
</evidence>
<dbReference type="RefSeq" id="WP_379814273.1">
    <property type="nucleotide sequence ID" value="NZ_JBHUDZ010000009.1"/>
</dbReference>
<name>A0ABW4HBQ1_9FLAO</name>
<sequence>MPILPANMLLPLKKVFIEFPEMQQTIFIIIPLSVNFGLIDLQKGITSLKDFNNLNFVAHSWRIWNGAYCATNIAHYNFVAESWHS</sequence>
<comment type="caution">
    <text evidence="1">The sequence shown here is derived from an EMBL/GenBank/DDBJ whole genome shotgun (WGS) entry which is preliminary data.</text>
</comment>
<keyword evidence="2" id="KW-1185">Reference proteome</keyword>
<reference evidence="2" key="1">
    <citation type="journal article" date="2019" name="Int. J. Syst. Evol. Microbiol.">
        <title>The Global Catalogue of Microorganisms (GCM) 10K type strain sequencing project: providing services to taxonomists for standard genome sequencing and annotation.</title>
        <authorList>
            <consortium name="The Broad Institute Genomics Platform"/>
            <consortium name="The Broad Institute Genome Sequencing Center for Infectious Disease"/>
            <person name="Wu L."/>
            <person name="Ma J."/>
        </authorList>
    </citation>
    <scope>NUCLEOTIDE SEQUENCE [LARGE SCALE GENOMIC DNA]</scope>
    <source>
        <strain evidence="2">CCUG 70865</strain>
    </source>
</reference>
<protein>
    <submittedName>
        <fullName evidence="1">Uncharacterized protein</fullName>
    </submittedName>
</protein>
<dbReference type="EMBL" id="JBHUDZ010000009">
    <property type="protein sequence ID" value="MFD1602923.1"/>
    <property type="molecule type" value="Genomic_DNA"/>
</dbReference>
<dbReference type="Proteomes" id="UP001597138">
    <property type="component" value="Unassembled WGS sequence"/>
</dbReference>
<proteinExistence type="predicted"/>
<gene>
    <name evidence="1" type="ORF">ACFSC2_09260</name>
</gene>